<name>A0A150R5Y8_SORCE</name>
<dbReference type="SUPFAM" id="SSF53474">
    <property type="entry name" value="alpha/beta-Hydrolases"/>
    <property type="match status" value="1"/>
</dbReference>
<reference evidence="2 3" key="1">
    <citation type="submission" date="2014-02" db="EMBL/GenBank/DDBJ databases">
        <title>The small core and large imbalanced accessory genome model reveals a collaborative survival strategy of Sorangium cellulosum strains in nature.</title>
        <authorList>
            <person name="Han K."/>
            <person name="Peng R."/>
            <person name="Blom J."/>
            <person name="Li Y.-Z."/>
        </authorList>
    </citation>
    <scope>NUCLEOTIDE SEQUENCE [LARGE SCALE GENOMIC DNA]</scope>
    <source>
        <strain evidence="2 3">So0011-07</strain>
    </source>
</reference>
<dbReference type="AlphaFoldDB" id="A0A150R5Y8"/>
<gene>
    <name evidence="2" type="ORF">BE17_16360</name>
</gene>
<sequence>MTSFRRRLFTEGFGDAAQIAARVSDAWFATPPQPIAVSWAAPPRVVGHHARHAVRHGTFRSPAAGLPEASRIAHMCELSPRVRRPAPDQPMYVMLAASGDEGFATRARLLGPMVESTGIGVLLLENPFYGLRRPPGQRGTALRTFADLMLMSLGMVAEGQALLAWLAANGHTQLGVTGFSMGAAVAALVAARWPKPLAAAILCAGRSAVPVFTRDLLSRSVEFERLGRGAGGAEEARRRVREYVAVLDMDRHPLPQCPSAAVIVGARHDGYVVPDEVERLHALWKGSELRWLPTGHAGALVKHGETLRWAAVEAMARLRRATAARQPELRPPAVMGSAQQGV</sequence>
<dbReference type="Pfam" id="PF09752">
    <property type="entry name" value="ABHD18"/>
    <property type="match status" value="2"/>
</dbReference>
<organism evidence="2 3">
    <name type="scientific">Sorangium cellulosum</name>
    <name type="common">Polyangium cellulosum</name>
    <dbReference type="NCBI Taxonomy" id="56"/>
    <lineage>
        <taxon>Bacteria</taxon>
        <taxon>Pseudomonadati</taxon>
        <taxon>Myxococcota</taxon>
        <taxon>Polyangia</taxon>
        <taxon>Polyangiales</taxon>
        <taxon>Polyangiaceae</taxon>
        <taxon>Sorangium</taxon>
    </lineage>
</organism>
<evidence type="ECO:0000313" key="3">
    <source>
        <dbReference type="Proteomes" id="UP000075635"/>
    </source>
</evidence>
<comment type="caution">
    <text evidence="2">The sequence shown here is derived from an EMBL/GenBank/DDBJ whole genome shotgun (WGS) entry which is preliminary data.</text>
</comment>
<protein>
    <recommendedName>
        <fullName evidence="4">Abhydrolase domain-containing 18</fullName>
    </recommendedName>
</protein>
<evidence type="ECO:0000313" key="2">
    <source>
        <dbReference type="EMBL" id="KYF75553.1"/>
    </source>
</evidence>
<feature type="region of interest" description="Disordered" evidence="1">
    <location>
        <begin position="323"/>
        <end position="342"/>
    </location>
</feature>
<proteinExistence type="predicted"/>
<evidence type="ECO:0008006" key="4">
    <source>
        <dbReference type="Google" id="ProtNLM"/>
    </source>
</evidence>
<dbReference type="InterPro" id="IPR019149">
    <property type="entry name" value="ABHD18"/>
</dbReference>
<dbReference type="EMBL" id="JEMB01003108">
    <property type="protein sequence ID" value="KYF75553.1"/>
    <property type="molecule type" value="Genomic_DNA"/>
</dbReference>
<dbReference type="Proteomes" id="UP000075635">
    <property type="component" value="Unassembled WGS sequence"/>
</dbReference>
<accession>A0A150R5Y8</accession>
<dbReference type="InterPro" id="IPR029058">
    <property type="entry name" value="AB_hydrolase_fold"/>
</dbReference>
<evidence type="ECO:0000256" key="1">
    <source>
        <dbReference type="SAM" id="MobiDB-lite"/>
    </source>
</evidence>
<dbReference type="PANTHER" id="PTHR13617:SF14">
    <property type="entry name" value="PROTEIN ABHD18"/>
    <property type="match status" value="1"/>
</dbReference>
<dbReference type="Gene3D" id="3.40.50.1820">
    <property type="entry name" value="alpha/beta hydrolase"/>
    <property type="match status" value="1"/>
</dbReference>
<dbReference type="PANTHER" id="PTHR13617">
    <property type="entry name" value="PROTEIN ABHD18"/>
    <property type="match status" value="1"/>
</dbReference>